<evidence type="ECO:0000259" key="1">
    <source>
        <dbReference type="Pfam" id="PF10648"/>
    </source>
</evidence>
<reference evidence="2 3" key="1">
    <citation type="journal article" date="2015" name="Nature">
        <title>rRNA introns, odd ribosomes, and small enigmatic genomes across a large radiation of phyla.</title>
        <authorList>
            <person name="Brown C.T."/>
            <person name="Hug L.A."/>
            <person name="Thomas B.C."/>
            <person name="Sharon I."/>
            <person name="Castelle C.J."/>
            <person name="Singh A."/>
            <person name="Wilkins M.J."/>
            <person name="Williams K.H."/>
            <person name="Banfield J.F."/>
        </authorList>
    </citation>
    <scope>NUCLEOTIDE SEQUENCE [LARGE SCALE GENOMIC DNA]</scope>
</reference>
<dbReference type="Proteomes" id="UP000034589">
    <property type="component" value="Unassembled WGS sequence"/>
</dbReference>
<comment type="caution">
    <text evidence="2">The sequence shown here is derived from an EMBL/GenBank/DDBJ whole genome shotgun (WGS) entry which is preliminary data.</text>
</comment>
<protein>
    <recommendedName>
        <fullName evidence="1">Bacterial spore germination immunoglobulin-like domain-containing protein</fullName>
    </recommendedName>
</protein>
<dbReference type="EMBL" id="LCPV01000028">
    <property type="protein sequence ID" value="KKW06680.1"/>
    <property type="molecule type" value="Genomic_DNA"/>
</dbReference>
<gene>
    <name evidence="2" type="ORF">UY39_C0028G0008</name>
</gene>
<dbReference type="Pfam" id="PF10648">
    <property type="entry name" value="Gmad2"/>
    <property type="match status" value="1"/>
</dbReference>
<organism evidence="2 3">
    <name type="scientific">Candidatus Kaiserbacteria bacterium GW2011_GWC2_49_12</name>
    <dbReference type="NCBI Taxonomy" id="1618675"/>
    <lineage>
        <taxon>Bacteria</taxon>
        <taxon>Candidatus Kaiseribacteriota</taxon>
    </lineage>
</organism>
<sequence length="146" mass="15580">MDKKLVVALVILFFVILAGAVLLAWPTPIKNGNDFVEPPFISANVTVSSPAPDSTVPSSFTLIGRARGNWYFEASFPVEVQDANGNVVGQGLATAEGEWMTTEFVPFSAPVTIENYSGPATLVLIKDNPSGLPEHDDSVSFPITVQ</sequence>
<feature type="domain" description="Bacterial spore germination immunoglobulin-like" evidence="1">
    <location>
        <begin position="44"/>
        <end position="130"/>
    </location>
</feature>
<name>A0A0G1VKD8_9BACT</name>
<evidence type="ECO:0000313" key="2">
    <source>
        <dbReference type="EMBL" id="KKW06680.1"/>
    </source>
</evidence>
<accession>A0A0G1VKD8</accession>
<dbReference type="InterPro" id="IPR018911">
    <property type="entry name" value="Gmad2_Ig-like_dom"/>
</dbReference>
<evidence type="ECO:0000313" key="3">
    <source>
        <dbReference type="Proteomes" id="UP000034589"/>
    </source>
</evidence>
<proteinExistence type="predicted"/>
<dbReference type="AlphaFoldDB" id="A0A0G1VKD8"/>